<evidence type="ECO:0000313" key="3">
    <source>
        <dbReference type="Proteomes" id="UP001219518"/>
    </source>
</evidence>
<gene>
    <name evidence="2" type="ORF">KUF71_016929</name>
</gene>
<proteinExistence type="predicted"/>
<feature type="compositionally biased region" description="Polar residues" evidence="1">
    <location>
        <begin position="270"/>
        <end position="280"/>
    </location>
</feature>
<reference evidence="2" key="1">
    <citation type="submission" date="2021-07" db="EMBL/GenBank/DDBJ databases">
        <authorList>
            <person name="Catto M.A."/>
            <person name="Jacobson A."/>
            <person name="Kennedy G."/>
            <person name="Labadie P."/>
            <person name="Hunt B.G."/>
            <person name="Srinivasan R."/>
        </authorList>
    </citation>
    <scope>NUCLEOTIDE SEQUENCE</scope>
    <source>
        <strain evidence="2">PL_HMW_Pooled</strain>
        <tissue evidence="2">Head</tissue>
    </source>
</reference>
<evidence type="ECO:0000313" key="2">
    <source>
        <dbReference type="EMBL" id="KAK3928705.1"/>
    </source>
</evidence>
<name>A0AAE1HWI5_9NEOP</name>
<feature type="region of interest" description="Disordered" evidence="1">
    <location>
        <begin position="96"/>
        <end position="120"/>
    </location>
</feature>
<feature type="region of interest" description="Disordered" evidence="1">
    <location>
        <begin position="180"/>
        <end position="243"/>
    </location>
</feature>
<feature type="region of interest" description="Disordered" evidence="1">
    <location>
        <begin position="446"/>
        <end position="469"/>
    </location>
</feature>
<evidence type="ECO:0000256" key="1">
    <source>
        <dbReference type="SAM" id="MobiDB-lite"/>
    </source>
</evidence>
<protein>
    <submittedName>
        <fullName evidence="2">tRNA uridine 5-carboxymethylaminomethyl modification enzyme</fullName>
    </submittedName>
</protein>
<feature type="compositionally biased region" description="Basic and acidic residues" evidence="1">
    <location>
        <begin position="200"/>
        <end position="237"/>
    </location>
</feature>
<reference evidence="2" key="2">
    <citation type="journal article" date="2023" name="BMC Genomics">
        <title>Pest status, molecular evolution, and epigenetic factors derived from the genome assembly of Frankliniella fusca, a thysanopteran phytovirus vector.</title>
        <authorList>
            <person name="Catto M.A."/>
            <person name="Labadie P.E."/>
            <person name="Jacobson A.L."/>
            <person name="Kennedy G.G."/>
            <person name="Srinivasan R."/>
            <person name="Hunt B.G."/>
        </authorList>
    </citation>
    <scope>NUCLEOTIDE SEQUENCE</scope>
    <source>
        <strain evidence="2">PL_HMW_Pooled</strain>
    </source>
</reference>
<dbReference type="EMBL" id="JAHWGI010001348">
    <property type="protein sequence ID" value="KAK3928705.1"/>
    <property type="molecule type" value="Genomic_DNA"/>
</dbReference>
<keyword evidence="3" id="KW-1185">Reference proteome</keyword>
<dbReference type="AlphaFoldDB" id="A0AAE1HWI5"/>
<accession>A0AAE1HWI5</accession>
<feature type="compositionally biased region" description="Acidic residues" evidence="1">
    <location>
        <begin position="295"/>
        <end position="308"/>
    </location>
</feature>
<dbReference type="Proteomes" id="UP001219518">
    <property type="component" value="Unassembled WGS sequence"/>
</dbReference>
<feature type="compositionally biased region" description="Polar residues" evidence="1">
    <location>
        <begin position="106"/>
        <end position="115"/>
    </location>
</feature>
<feature type="compositionally biased region" description="Basic and acidic residues" evidence="1">
    <location>
        <begin position="180"/>
        <end position="192"/>
    </location>
</feature>
<organism evidence="2 3">
    <name type="scientific">Frankliniella fusca</name>
    <dbReference type="NCBI Taxonomy" id="407009"/>
    <lineage>
        <taxon>Eukaryota</taxon>
        <taxon>Metazoa</taxon>
        <taxon>Ecdysozoa</taxon>
        <taxon>Arthropoda</taxon>
        <taxon>Hexapoda</taxon>
        <taxon>Insecta</taxon>
        <taxon>Pterygota</taxon>
        <taxon>Neoptera</taxon>
        <taxon>Paraneoptera</taxon>
        <taxon>Thysanoptera</taxon>
        <taxon>Terebrantia</taxon>
        <taxon>Thripoidea</taxon>
        <taxon>Thripidae</taxon>
        <taxon>Frankliniella</taxon>
    </lineage>
</organism>
<comment type="caution">
    <text evidence="2">The sequence shown here is derived from an EMBL/GenBank/DDBJ whole genome shotgun (WGS) entry which is preliminary data.</text>
</comment>
<feature type="region of interest" description="Disordered" evidence="1">
    <location>
        <begin position="260"/>
        <end position="312"/>
    </location>
</feature>
<sequence length="739" mass="85175">MDTLDVSGLGKILNQHGVDPEIVNKLQTERINGVGFMKLTAELLRVLGFSGSDILVIIELQSKVEVLVQGIVEKNTAQKDSTAKDSVDMDILDEDFDQRGRDSDDNLQVQSNSDNEYNDETKATIDDALSKYIKNLDKFGYYEKHNMYGMLKRYENALSVNPSTAYKPWFVKDAENRRELQEHKSKLGESSRKVSVSKARNRESAGENSRSVERSISKGNERNADKAVENQENRGEVARAGMNLRKRKYNETIGSYLSKTSQHSLERGCGSQSSDNQQVKLNEETRNCSDSESWLNDEEGDDDDDDDDDKGKDAITAEVIDTAVKAFALAIPTEISSVKCDLPDFDILQILASEVKKLKSKAKRAFLNLLKNKWVSEQDRKCIIRILTRYLHFKHVENVSDVTSRMKEGMAKSFVCHFPKFASNLEGNSPWCHVFDPQGPKGWIQNSSRTIQKDYPRKQRKSKSKKEKSLITDYTSEEEIEYLSLLNTSKAEKREVLRIMAKTFPKRQEARRRGETITYFITKYIQFKNFDGEVLNEEFLRLHPNAKEMCKEFIRVRSKILELPAHREMDLKLDHSVVRCLMLISQHLPHDIPQKDDKWANFTWAREEDIFVVIKADESVEDTIHERCELAVKEKRQVQPYLIVVKSQAASNKIYKIFLALDSQSMMLPTVEPLKGLDFLFKSMFVFNVKYPFGWRNVFHFLQTCLYCIFEKSNQTSSRSKWKDTVTSSEFELMSKLNQ</sequence>